<dbReference type="InterPro" id="IPR046520">
    <property type="entry name" value="DUF6697"/>
</dbReference>
<evidence type="ECO:0000256" key="1">
    <source>
        <dbReference type="SAM" id="Coils"/>
    </source>
</evidence>
<feature type="domain" description="DUF6697" evidence="2">
    <location>
        <begin position="231"/>
        <end position="385"/>
    </location>
</feature>
<keyword evidence="1" id="KW-0175">Coiled coil</keyword>
<organism evidence="3 4">
    <name type="scientific">Trametes coccinea (strain BRFM310)</name>
    <name type="common">Pycnoporus coccineus</name>
    <dbReference type="NCBI Taxonomy" id="1353009"/>
    <lineage>
        <taxon>Eukaryota</taxon>
        <taxon>Fungi</taxon>
        <taxon>Dikarya</taxon>
        <taxon>Basidiomycota</taxon>
        <taxon>Agaricomycotina</taxon>
        <taxon>Agaricomycetes</taxon>
        <taxon>Polyporales</taxon>
        <taxon>Polyporaceae</taxon>
        <taxon>Trametes</taxon>
    </lineage>
</organism>
<gene>
    <name evidence="3" type="ORF">PYCCODRAFT_443491</name>
</gene>
<evidence type="ECO:0000313" key="4">
    <source>
        <dbReference type="Proteomes" id="UP000193067"/>
    </source>
</evidence>
<dbReference type="EMBL" id="KZ084107">
    <property type="protein sequence ID" value="OSD02134.1"/>
    <property type="molecule type" value="Genomic_DNA"/>
</dbReference>
<feature type="coiled-coil region" evidence="1">
    <location>
        <begin position="31"/>
        <end position="58"/>
    </location>
</feature>
<protein>
    <recommendedName>
        <fullName evidence="2">DUF6697 domain-containing protein</fullName>
    </recommendedName>
</protein>
<keyword evidence="4" id="KW-1185">Reference proteome</keyword>
<dbReference type="AlphaFoldDB" id="A0A1Y2INB7"/>
<name>A0A1Y2INB7_TRAC3</name>
<dbReference type="OrthoDB" id="3219211at2759"/>
<reference evidence="3 4" key="1">
    <citation type="journal article" date="2015" name="Biotechnol. Biofuels">
        <title>Enhanced degradation of softwood versus hardwood by the white-rot fungus Pycnoporus coccineus.</title>
        <authorList>
            <person name="Couturier M."/>
            <person name="Navarro D."/>
            <person name="Chevret D."/>
            <person name="Henrissat B."/>
            <person name="Piumi F."/>
            <person name="Ruiz-Duenas F.J."/>
            <person name="Martinez A.T."/>
            <person name="Grigoriev I.V."/>
            <person name="Riley R."/>
            <person name="Lipzen A."/>
            <person name="Berrin J.G."/>
            <person name="Master E.R."/>
            <person name="Rosso M.N."/>
        </authorList>
    </citation>
    <scope>NUCLEOTIDE SEQUENCE [LARGE SCALE GENOMIC DNA]</scope>
    <source>
        <strain evidence="3 4">BRFM310</strain>
    </source>
</reference>
<accession>A0A1Y2INB7</accession>
<evidence type="ECO:0000313" key="3">
    <source>
        <dbReference type="EMBL" id="OSD02134.1"/>
    </source>
</evidence>
<dbReference type="Pfam" id="PF20411">
    <property type="entry name" value="DUF6697"/>
    <property type="match status" value="1"/>
</dbReference>
<evidence type="ECO:0000259" key="2">
    <source>
        <dbReference type="Pfam" id="PF20411"/>
    </source>
</evidence>
<proteinExistence type="predicted"/>
<dbReference type="Proteomes" id="UP000193067">
    <property type="component" value="Unassembled WGS sequence"/>
</dbReference>
<sequence length="498" mass="53542">MSIRLERLRVQEALTARDVAVGRLAEACASVREKTSAIQLLREEKEALQGRLDLAMQSSQDPVEGAPSAAGISDKTTGATIRTLTECIQKLEDKLASLSVSENVPVSTKDGDENHYRGLKQEFDATISSLMKSLNPPTLGLECLRDATNMPLSSPYTLPTPLIKDSDIPDSPWTPLDGERLVALPTANTAEKIESRYSVLANLPLPSDIPDDALTPITIPAPHTLNDFISTTSGRLRSQIGNYRVFQESTTTWCPEREEHGYYLTPVFKCSTNPRVSTAHRWSAVDLSARLDKPTECFFNKDGKWYYAGVYKSFRLEDLCTQEWECLSTETSQALIRETLAGRKNTSPQNGYETGQLYAAGALKVACIGLQCIGFNDNLYRGLLEHAAHCTQSGKWRAASHGQTYAPGSGAGTGLGLSSPAQGAVWNVNANPLPISPPAGFSSPAVGFPLPAAEYCSPGFAVGTPGSPAMALSPPGQHFGRVPGLISVPPGTRNLHGG</sequence>